<proteinExistence type="inferred from homology"/>
<dbReference type="Pfam" id="PF17187">
    <property type="entry name" value="Svf1_C"/>
    <property type="match status" value="1"/>
</dbReference>
<feature type="domain" description="Svf1-like C-terminal" evidence="5">
    <location>
        <begin position="266"/>
        <end position="408"/>
    </location>
</feature>
<reference evidence="6 7" key="1">
    <citation type="journal article" date="2019" name="BMC Genomics">
        <title>Chromosome level assembly and comparative genome analysis confirm lager-brewing yeasts originated from a single hybridization.</title>
        <authorList>
            <person name="Salazar A.N."/>
            <person name="Gorter de Vries A.R."/>
            <person name="van den Broek M."/>
            <person name="Brouwers N."/>
            <person name="de la Torre Cortes P."/>
            <person name="Kuijpers N.G.A."/>
            <person name="Daran J.G."/>
            <person name="Abeel T."/>
        </authorList>
    </citation>
    <scope>NUCLEOTIDE SEQUENCE [LARGE SCALE GENOMIC DNA]</scope>
    <source>
        <strain evidence="6 7">CBS 1483</strain>
    </source>
</reference>
<dbReference type="GO" id="GO:0005737">
    <property type="term" value="C:cytoplasm"/>
    <property type="evidence" value="ECO:0007669"/>
    <property type="project" value="UniProtKB-SubCell"/>
</dbReference>
<accession>A0A6C1EBS3</accession>
<protein>
    <submittedName>
        <fullName evidence="6">Uncharacterized protein</fullName>
    </submittedName>
</protein>
<dbReference type="Pfam" id="PF08622">
    <property type="entry name" value="Svf1"/>
    <property type="match status" value="1"/>
</dbReference>
<dbReference type="PANTHER" id="PTHR47107:SF1">
    <property type="entry name" value="CERAMIDE-BINDING PROTEIN SVF1-RELATED"/>
    <property type="match status" value="1"/>
</dbReference>
<sequence length="408" mass="46301">MAVAVKKEKTKFAPVREVLSKEDHGNYTKFQDTSKLEWFCRTSNHKKFKSHSLLKAVRNPTETRIETQTLYFTDLTNDKCGFIQLLYSSVMGGIYKGFQLNFKVFKASSGDESEENIDIWESFKIENIKDFDTLRVESDNVIFHFVPLKDPSSDGFAQLSIKIDIPKGSASNCPLKDLKVDLVVNLQEGFVINPDGSNYYLDKSISLEDLAKRGSSATSKRMIRHVFVPRGFCNGTISYKKNGQPVHLNLKDTPMLYLDAVQGLIPNKAASKWNFLCFNGKKLSTMCIEFTTTKEYGSTTVTIWAVSDKDKILEIGSSVNDHAVKFPTTQEDEQNGWKYPTSVTFPRGFEEANLRLVNRYDIMGELPAIIKSIAENLANMKPFIYQFCQRSKYEDDEGISIIESTFIS</sequence>
<evidence type="ECO:0000256" key="2">
    <source>
        <dbReference type="ARBA" id="ARBA00009069"/>
    </source>
</evidence>
<dbReference type="PANTHER" id="PTHR47107">
    <property type="entry name" value="SVF1-LIKE PROTEIN YDR222W-RELATED"/>
    <property type="match status" value="1"/>
</dbReference>
<dbReference type="InterPro" id="IPR013931">
    <property type="entry name" value="Svf1-like_N"/>
</dbReference>
<dbReference type="InterPro" id="IPR051385">
    <property type="entry name" value="Ceramide-binding_SVF1"/>
</dbReference>
<feature type="domain" description="Svf1-like N-terminal" evidence="4">
    <location>
        <begin position="65"/>
        <end position="262"/>
    </location>
</feature>
<dbReference type="GO" id="GO:0006979">
    <property type="term" value="P:response to oxidative stress"/>
    <property type="evidence" value="ECO:0007669"/>
    <property type="project" value="InterPro"/>
</dbReference>
<evidence type="ECO:0000259" key="4">
    <source>
        <dbReference type="Pfam" id="PF08622"/>
    </source>
</evidence>
<evidence type="ECO:0000259" key="5">
    <source>
        <dbReference type="Pfam" id="PF17187"/>
    </source>
</evidence>
<comment type="subcellular location">
    <subcellularLocation>
        <location evidence="1">Cytoplasm</location>
    </subcellularLocation>
</comment>
<evidence type="ECO:0000313" key="6">
    <source>
        <dbReference type="EMBL" id="QID86798.1"/>
    </source>
</evidence>
<dbReference type="InterPro" id="IPR033394">
    <property type="entry name" value="Svf1-like_C"/>
</dbReference>
<dbReference type="EMBL" id="CP049009">
    <property type="protein sequence ID" value="QID86798.1"/>
    <property type="molecule type" value="Genomic_DNA"/>
</dbReference>
<evidence type="ECO:0000256" key="1">
    <source>
        <dbReference type="ARBA" id="ARBA00004496"/>
    </source>
</evidence>
<evidence type="ECO:0000256" key="3">
    <source>
        <dbReference type="ARBA" id="ARBA00022490"/>
    </source>
</evidence>
<name>A0A6C1EBS3_SACPS</name>
<keyword evidence="3" id="KW-0963">Cytoplasm</keyword>
<dbReference type="OrthoDB" id="2590239at2759"/>
<gene>
    <name evidence="6" type="ORF">GRS66_009438</name>
</gene>
<dbReference type="AlphaFoldDB" id="A0A6C1EBS3"/>
<comment type="similarity">
    <text evidence="2">Belongs to the SVF1 family.</text>
</comment>
<dbReference type="Proteomes" id="UP000501346">
    <property type="component" value="Chromosome SeXII"/>
</dbReference>
<keyword evidence="7" id="KW-1185">Reference proteome</keyword>
<evidence type="ECO:0000313" key="7">
    <source>
        <dbReference type="Proteomes" id="UP000501346"/>
    </source>
</evidence>
<organism evidence="6 7">
    <name type="scientific">Saccharomyces pastorianus</name>
    <name type="common">Lager yeast</name>
    <name type="synonym">Saccharomyces cerevisiae x Saccharomyces eubayanus</name>
    <dbReference type="NCBI Taxonomy" id="27292"/>
    <lineage>
        <taxon>Eukaryota</taxon>
        <taxon>Fungi</taxon>
        <taxon>Dikarya</taxon>
        <taxon>Ascomycota</taxon>
        <taxon>Saccharomycotina</taxon>
        <taxon>Saccharomycetes</taxon>
        <taxon>Saccharomycetales</taxon>
        <taxon>Saccharomycetaceae</taxon>
        <taxon>Saccharomyces</taxon>
    </lineage>
</organism>